<keyword evidence="2" id="KW-1185">Reference proteome</keyword>
<sequence>MPVAYYAQKVYIFFTRCLLDISRKEGIGNRYGGGNNIKSGSIGVIRWGDGEMGRWGDGEIFGNG</sequence>
<dbReference type="AlphaFoldDB" id="A0A3N6NMQ5"/>
<gene>
    <name evidence="1" type="ORF">D5R40_28065</name>
</gene>
<evidence type="ECO:0000313" key="1">
    <source>
        <dbReference type="EMBL" id="RQH27376.1"/>
    </source>
</evidence>
<protein>
    <submittedName>
        <fullName evidence="1">Uncharacterized protein</fullName>
    </submittedName>
</protein>
<proteinExistence type="predicted"/>
<accession>A0A3N6NMQ5</accession>
<reference evidence="1 2" key="1">
    <citation type="journal article" date="2018" name="ACS Chem. Biol.">
        <title>Ketoreductase domain dysfunction expands chemodiversity: malyngamide biosynthesis in the cyanobacterium Okeania hirsuta.</title>
        <authorList>
            <person name="Moss N.A."/>
            <person name="Leao T."/>
            <person name="Rankin M."/>
            <person name="McCullough T.M."/>
            <person name="Qu P."/>
            <person name="Korobeynikov A."/>
            <person name="Smith J.L."/>
            <person name="Gerwick L."/>
            <person name="Gerwick W.H."/>
        </authorList>
    </citation>
    <scope>NUCLEOTIDE SEQUENCE [LARGE SCALE GENOMIC DNA]</scope>
    <source>
        <strain evidence="1 2">PAB10Feb10-1</strain>
    </source>
</reference>
<evidence type="ECO:0000313" key="2">
    <source>
        <dbReference type="Proteomes" id="UP000269154"/>
    </source>
</evidence>
<dbReference type="Proteomes" id="UP000269154">
    <property type="component" value="Unassembled WGS sequence"/>
</dbReference>
<comment type="caution">
    <text evidence="1">The sequence shown here is derived from an EMBL/GenBank/DDBJ whole genome shotgun (WGS) entry which is preliminary data.</text>
</comment>
<organism evidence="1 2">
    <name type="scientific">Okeania hirsuta</name>
    <dbReference type="NCBI Taxonomy" id="1458930"/>
    <lineage>
        <taxon>Bacteria</taxon>
        <taxon>Bacillati</taxon>
        <taxon>Cyanobacteriota</taxon>
        <taxon>Cyanophyceae</taxon>
        <taxon>Oscillatoriophycideae</taxon>
        <taxon>Oscillatoriales</taxon>
        <taxon>Microcoleaceae</taxon>
        <taxon>Okeania</taxon>
    </lineage>
</organism>
<dbReference type="EMBL" id="RCBY01000266">
    <property type="protein sequence ID" value="RQH27376.1"/>
    <property type="molecule type" value="Genomic_DNA"/>
</dbReference>
<name>A0A3N6NMQ5_9CYAN</name>